<dbReference type="AlphaFoldDB" id="A0A8S9MSC0"/>
<accession>A0A8S9MSC0</accession>
<evidence type="ECO:0000313" key="1">
    <source>
        <dbReference type="EMBL" id="KAF3485513.1"/>
    </source>
</evidence>
<proteinExistence type="predicted"/>
<comment type="caution">
    <text evidence="1">The sequence shown here is derived from an EMBL/GenBank/DDBJ whole genome shotgun (WGS) entry which is preliminary data.</text>
</comment>
<gene>
    <name evidence="1" type="ORF">F2Q69_00056892</name>
</gene>
<reference evidence="1" key="1">
    <citation type="submission" date="2019-12" db="EMBL/GenBank/DDBJ databases">
        <title>Genome sequencing and annotation of Brassica cretica.</title>
        <authorList>
            <person name="Studholme D.J."/>
            <person name="Sarris P."/>
        </authorList>
    </citation>
    <scope>NUCLEOTIDE SEQUENCE</scope>
    <source>
        <strain evidence="1">PFS-109/04</strain>
        <tissue evidence="1">Leaf</tissue>
    </source>
</reference>
<name>A0A8S9MSC0_BRACR</name>
<sequence length="90" mass="8992">MRLSAKVVSCGGGGGRGVAAAGVAEQVGVAGANKEMQRGQSKEVRCGGAKRCSVAEQGGEAALSKKGGAAMRRGGATTFPIVVKKQILKY</sequence>
<evidence type="ECO:0000313" key="2">
    <source>
        <dbReference type="Proteomes" id="UP000712600"/>
    </source>
</evidence>
<protein>
    <submittedName>
        <fullName evidence="1">Uncharacterized protein</fullName>
    </submittedName>
</protein>
<organism evidence="1 2">
    <name type="scientific">Brassica cretica</name>
    <name type="common">Mustard</name>
    <dbReference type="NCBI Taxonomy" id="69181"/>
    <lineage>
        <taxon>Eukaryota</taxon>
        <taxon>Viridiplantae</taxon>
        <taxon>Streptophyta</taxon>
        <taxon>Embryophyta</taxon>
        <taxon>Tracheophyta</taxon>
        <taxon>Spermatophyta</taxon>
        <taxon>Magnoliopsida</taxon>
        <taxon>eudicotyledons</taxon>
        <taxon>Gunneridae</taxon>
        <taxon>Pentapetalae</taxon>
        <taxon>rosids</taxon>
        <taxon>malvids</taxon>
        <taxon>Brassicales</taxon>
        <taxon>Brassicaceae</taxon>
        <taxon>Brassiceae</taxon>
        <taxon>Brassica</taxon>
    </lineage>
</organism>
<dbReference type="EMBL" id="QGKX02002183">
    <property type="protein sequence ID" value="KAF3485513.1"/>
    <property type="molecule type" value="Genomic_DNA"/>
</dbReference>
<dbReference type="Proteomes" id="UP000712600">
    <property type="component" value="Unassembled WGS sequence"/>
</dbReference>